<name>A0A2P2Q823_RHIMU</name>
<reference evidence="1" key="1">
    <citation type="submission" date="2018-02" db="EMBL/GenBank/DDBJ databases">
        <title>Rhizophora mucronata_Transcriptome.</title>
        <authorList>
            <person name="Meera S.P."/>
            <person name="Sreeshan A."/>
            <person name="Augustine A."/>
        </authorList>
    </citation>
    <scope>NUCLEOTIDE SEQUENCE</scope>
    <source>
        <tissue evidence="1">Leaf</tissue>
    </source>
</reference>
<evidence type="ECO:0000313" key="1">
    <source>
        <dbReference type="EMBL" id="MBX63131.1"/>
    </source>
</evidence>
<dbReference type="AlphaFoldDB" id="A0A2P2Q823"/>
<proteinExistence type="predicted"/>
<sequence>MLGFLNKILKAFPSKLCHIENSACYK</sequence>
<accession>A0A2P2Q823</accession>
<dbReference type="EMBL" id="GGEC01082647">
    <property type="protein sequence ID" value="MBX63131.1"/>
    <property type="molecule type" value="Transcribed_RNA"/>
</dbReference>
<protein>
    <submittedName>
        <fullName evidence="1">Uncharacterized protein</fullName>
    </submittedName>
</protein>
<organism evidence="1">
    <name type="scientific">Rhizophora mucronata</name>
    <name type="common">Asiatic mangrove</name>
    <dbReference type="NCBI Taxonomy" id="61149"/>
    <lineage>
        <taxon>Eukaryota</taxon>
        <taxon>Viridiplantae</taxon>
        <taxon>Streptophyta</taxon>
        <taxon>Embryophyta</taxon>
        <taxon>Tracheophyta</taxon>
        <taxon>Spermatophyta</taxon>
        <taxon>Magnoliopsida</taxon>
        <taxon>eudicotyledons</taxon>
        <taxon>Gunneridae</taxon>
        <taxon>Pentapetalae</taxon>
        <taxon>rosids</taxon>
        <taxon>fabids</taxon>
        <taxon>Malpighiales</taxon>
        <taxon>Rhizophoraceae</taxon>
        <taxon>Rhizophora</taxon>
    </lineage>
</organism>